<dbReference type="AlphaFoldDB" id="A0A6J7CKC9"/>
<evidence type="ECO:0000313" key="2">
    <source>
        <dbReference type="EMBL" id="CAB4858902.1"/>
    </source>
</evidence>
<dbReference type="Pfam" id="PF05235">
    <property type="entry name" value="CHAD"/>
    <property type="match status" value="1"/>
</dbReference>
<gene>
    <name evidence="2" type="ORF">UFOPK3423_00117</name>
</gene>
<evidence type="ECO:0000259" key="1">
    <source>
        <dbReference type="Pfam" id="PF05235"/>
    </source>
</evidence>
<proteinExistence type="predicted"/>
<feature type="domain" description="CHAD" evidence="1">
    <location>
        <begin position="37"/>
        <end position="163"/>
    </location>
</feature>
<dbReference type="Gene3D" id="1.40.20.10">
    <property type="entry name" value="CHAD domain"/>
    <property type="match status" value="1"/>
</dbReference>
<name>A0A6J7CKC9_9ZZZZ</name>
<organism evidence="2">
    <name type="scientific">freshwater metagenome</name>
    <dbReference type="NCBI Taxonomy" id="449393"/>
    <lineage>
        <taxon>unclassified sequences</taxon>
        <taxon>metagenomes</taxon>
        <taxon>ecological metagenomes</taxon>
    </lineage>
</organism>
<dbReference type="InterPro" id="IPR007899">
    <property type="entry name" value="CHAD_dom"/>
</dbReference>
<dbReference type="PANTHER" id="PTHR39339">
    <property type="entry name" value="SLR1444 PROTEIN"/>
    <property type="match status" value="1"/>
</dbReference>
<protein>
    <submittedName>
        <fullName evidence="2">Unannotated protein</fullName>
    </submittedName>
</protein>
<dbReference type="PANTHER" id="PTHR39339:SF1">
    <property type="entry name" value="CHAD DOMAIN-CONTAINING PROTEIN"/>
    <property type="match status" value="1"/>
</dbReference>
<sequence>MEADARYWAGMAKARDIPGLRGDMTYAEAAAATVAVRTQELFEHRAGVLDMAQIERVHAMRVATRRLRAVLEVYAPCFPKAQLRSVLADVKELADALGARRDPDVELLALERFAAAAGPEERAGVERLSARTRVEQREANARLAAALGQVDAGDLRGRLEGLAGMDGAA</sequence>
<reference evidence="2" key="1">
    <citation type="submission" date="2020-05" db="EMBL/GenBank/DDBJ databases">
        <authorList>
            <person name="Chiriac C."/>
            <person name="Salcher M."/>
            <person name="Ghai R."/>
            <person name="Kavagutti S V."/>
        </authorList>
    </citation>
    <scope>NUCLEOTIDE SEQUENCE</scope>
</reference>
<dbReference type="InterPro" id="IPR038186">
    <property type="entry name" value="CHAD_dom_sf"/>
</dbReference>
<dbReference type="EMBL" id="CAFBLQ010000007">
    <property type="protein sequence ID" value="CAB4858902.1"/>
    <property type="molecule type" value="Genomic_DNA"/>
</dbReference>
<accession>A0A6J7CKC9</accession>